<dbReference type="EMBL" id="JX649869">
    <property type="protein sequence ID" value="AGC71354.1"/>
    <property type="molecule type" value="Genomic_DNA"/>
</dbReference>
<reference evidence="1" key="1">
    <citation type="submission" date="2012-09" db="EMBL/GenBank/DDBJ databases">
        <title>Metagenomic Characterization of a Microbial Community in Wastewater Detects High Levels of Antibiotic Resistance.</title>
        <authorList>
            <person name="Abrams M."/>
            <person name="Caldwell A."/>
            <person name="Vandaei E."/>
            <person name="Lee W."/>
            <person name="Perrott J."/>
            <person name="Khan S.Y."/>
            <person name="Ta J."/>
            <person name="Romero D."/>
            <person name="Nguyen V."/>
            <person name="Pourmand N."/>
            <person name="Ouverney C.C."/>
        </authorList>
    </citation>
    <scope>NUCLEOTIDE SEQUENCE</scope>
</reference>
<evidence type="ECO:0000313" key="1">
    <source>
        <dbReference type="EMBL" id="AGC71354.1"/>
    </source>
</evidence>
<dbReference type="AlphaFoldDB" id="L7VV68"/>
<name>L7VV68_9BACT</name>
<organism evidence="1">
    <name type="scientific">uncultured bacterium A1Q1_fos_150</name>
    <dbReference type="NCBI Taxonomy" id="1256549"/>
    <lineage>
        <taxon>Bacteria</taxon>
        <taxon>environmental samples</taxon>
    </lineage>
</organism>
<sequence>MFTQIFQPYKIMKLFLLIAIFCTFINLQSKIYVCLQTNLDILE</sequence>
<proteinExistence type="predicted"/>
<accession>L7VV68</accession>
<protein>
    <submittedName>
        <fullName evidence="1">Uncharacterized protein</fullName>
    </submittedName>
</protein>